<comment type="subcellular location">
    <subcellularLocation>
        <location evidence="1">Membrane</location>
        <topology evidence="1">Multi-pass membrane protein</topology>
    </subcellularLocation>
</comment>
<dbReference type="PROSITE" id="PS50850">
    <property type="entry name" value="MFS"/>
    <property type="match status" value="1"/>
</dbReference>
<feature type="compositionally biased region" description="Basic and acidic residues" evidence="3">
    <location>
        <begin position="23"/>
        <end position="37"/>
    </location>
</feature>
<feature type="transmembrane region" description="Helical" evidence="4">
    <location>
        <begin position="188"/>
        <end position="206"/>
    </location>
</feature>
<keyword evidence="4" id="KW-0812">Transmembrane</keyword>
<organism evidence="6 7">
    <name type="scientific">Lichtheimia ornata</name>
    <dbReference type="NCBI Taxonomy" id="688661"/>
    <lineage>
        <taxon>Eukaryota</taxon>
        <taxon>Fungi</taxon>
        <taxon>Fungi incertae sedis</taxon>
        <taxon>Mucoromycota</taxon>
        <taxon>Mucoromycotina</taxon>
        <taxon>Mucoromycetes</taxon>
        <taxon>Mucorales</taxon>
        <taxon>Lichtheimiaceae</taxon>
        <taxon>Lichtheimia</taxon>
    </lineage>
</organism>
<name>A0AAD7XZ04_9FUNG</name>
<feature type="compositionally biased region" description="Basic and acidic residues" evidence="3">
    <location>
        <begin position="1"/>
        <end position="14"/>
    </location>
</feature>
<evidence type="ECO:0000256" key="2">
    <source>
        <dbReference type="ARBA" id="ARBA00006727"/>
    </source>
</evidence>
<dbReference type="PANTHER" id="PTHR11360">
    <property type="entry name" value="MONOCARBOXYLATE TRANSPORTER"/>
    <property type="match status" value="1"/>
</dbReference>
<feature type="transmembrane region" description="Helical" evidence="4">
    <location>
        <begin position="128"/>
        <end position="150"/>
    </location>
</feature>
<feature type="region of interest" description="Disordered" evidence="3">
    <location>
        <begin position="1"/>
        <end position="72"/>
    </location>
</feature>
<dbReference type="Gene3D" id="1.20.1250.20">
    <property type="entry name" value="MFS general substrate transporter like domains"/>
    <property type="match status" value="2"/>
</dbReference>
<feature type="transmembrane region" description="Helical" evidence="4">
    <location>
        <begin position="249"/>
        <end position="270"/>
    </location>
</feature>
<keyword evidence="4" id="KW-1133">Transmembrane helix</keyword>
<dbReference type="InterPro" id="IPR050327">
    <property type="entry name" value="Proton-linked_MCT"/>
</dbReference>
<accession>A0AAD7XZ04</accession>
<protein>
    <recommendedName>
        <fullName evidence="5">Major facilitator superfamily (MFS) profile domain-containing protein</fullName>
    </recommendedName>
</protein>
<keyword evidence="7" id="KW-1185">Reference proteome</keyword>
<dbReference type="PANTHER" id="PTHR11360:SF284">
    <property type="entry name" value="EG:103B4.3 PROTEIN-RELATED"/>
    <property type="match status" value="1"/>
</dbReference>
<dbReference type="GeneID" id="83216497"/>
<dbReference type="GO" id="GO:0022857">
    <property type="term" value="F:transmembrane transporter activity"/>
    <property type="evidence" value="ECO:0007669"/>
    <property type="project" value="InterPro"/>
</dbReference>
<evidence type="ECO:0000313" key="6">
    <source>
        <dbReference type="EMBL" id="KAJ8655222.1"/>
    </source>
</evidence>
<gene>
    <name evidence="6" type="ORF">O0I10_009090</name>
</gene>
<proteinExistence type="inferred from homology"/>
<evidence type="ECO:0000313" key="7">
    <source>
        <dbReference type="Proteomes" id="UP001234581"/>
    </source>
</evidence>
<sequence length="505" mass="54795">MAKDQTSSKDKSLEQEPSSTLSGDHDLGNLEKAKSGDHPQQPPATSNNNEQDSASMKTRTDPDHISSPDMKRFDGEDPYWTEGLKNPGWLSTATVFLVTFSTVGFLFCWGTFQQYYLEHVYQGQTDSFRIAFVGTIGYAAVTGTGPIMSLVIRRIGYRRTMLIGNVLCPLGLFLASATTQLWQVYLSQGLLFGLGGGFCFNASFILPSQWFVRKRGLVNGVGNTGVAFGGMVFSPLANYLIQTLGYRNALRVMGCIVFVLLALGTALARARYPPPSRKRSNESIVSSEEENNNDDEKSQSNKKRRPSSWFSSPLISIPFGLFMIFALLAPLGYLIPFYLMPTYATQVLGTSESMGSSLVTIGNAANIICRIVLGATADRIGQCNTLFTTTLLSGIITMVMWQFATSLGVYGVYTALVGLTAGAYISLMPSVVALLVGMDNLYSGVATSWVLMSVGSLLGTPMFGLMQSNLGWTASIQFAGAATVVAALSMLAIRFKLDRRPFVKI</sequence>
<dbReference type="Proteomes" id="UP001234581">
    <property type="component" value="Unassembled WGS sequence"/>
</dbReference>
<dbReference type="CDD" id="cd17352">
    <property type="entry name" value="MFS_MCT_SLC16"/>
    <property type="match status" value="1"/>
</dbReference>
<dbReference type="GO" id="GO:0016020">
    <property type="term" value="C:membrane"/>
    <property type="evidence" value="ECO:0007669"/>
    <property type="project" value="UniProtKB-SubCell"/>
</dbReference>
<keyword evidence="4" id="KW-0472">Membrane</keyword>
<evidence type="ECO:0000256" key="4">
    <source>
        <dbReference type="SAM" id="Phobius"/>
    </source>
</evidence>
<feature type="region of interest" description="Disordered" evidence="3">
    <location>
        <begin position="271"/>
        <end position="308"/>
    </location>
</feature>
<feature type="transmembrane region" description="Helical" evidence="4">
    <location>
        <begin position="355"/>
        <end position="373"/>
    </location>
</feature>
<feature type="transmembrane region" description="Helical" evidence="4">
    <location>
        <begin position="162"/>
        <end position="182"/>
    </location>
</feature>
<feature type="transmembrane region" description="Helical" evidence="4">
    <location>
        <begin position="448"/>
        <end position="466"/>
    </location>
</feature>
<feature type="transmembrane region" description="Helical" evidence="4">
    <location>
        <begin position="309"/>
        <end position="335"/>
    </location>
</feature>
<dbReference type="InterPro" id="IPR020846">
    <property type="entry name" value="MFS_dom"/>
</dbReference>
<feature type="transmembrane region" description="Helical" evidence="4">
    <location>
        <begin position="95"/>
        <end position="116"/>
    </location>
</feature>
<dbReference type="Pfam" id="PF07690">
    <property type="entry name" value="MFS_1"/>
    <property type="match status" value="1"/>
</dbReference>
<feature type="transmembrane region" description="Helical" evidence="4">
    <location>
        <begin position="218"/>
        <end position="237"/>
    </location>
</feature>
<feature type="domain" description="Major facilitator superfamily (MFS) profile" evidence="5">
    <location>
        <begin position="94"/>
        <end position="498"/>
    </location>
</feature>
<evidence type="ECO:0000259" key="5">
    <source>
        <dbReference type="PROSITE" id="PS50850"/>
    </source>
</evidence>
<evidence type="ECO:0000256" key="1">
    <source>
        <dbReference type="ARBA" id="ARBA00004141"/>
    </source>
</evidence>
<dbReference type="AlphaFoldDB" id="A0AAD7XZ04"/>
<dbReference type="InterPro" id="IPR036259">
    <property type="entry name" value="MFS_trans_sf"/>
</dbReference>
<dbReference type="InterPro" id="IPR011701">
    <property type="entry name" value="MFS"/>
</dbReference>
<feature type="compositionally biased region" description="Polar residues" evidence="3">
    <location>
        <begin position="43"/>
        <end position="57"/>
    </location>
</feature>
<dbReference type="EMBL" id="JARTCD010000051">
    <property type="protein sequence ID" value="KAJ8655222.1"/>
    <property type="molecule type" value="Genomic_DNA"/>
</dbReference>
<feature type="transmembrane region" description="Helical" evidence="4">
    <location>
        <begin position="385"/>
        <end position="404"/>
    </location>
</feature>
<evidence type="ECO:0000256" key="3">
    <source>
        <dbReference type="SAM" id="MobiDB-lite"/>
    </source>
</evidence>
<comment type="similarity">
    <text evidence="2">Belongs to the major facilitator superfamily. Monocarboxylate porter (TC 2.A.1.13) family.</text>
</comment>
<feature type="transmembrane region" description="Helical" evidence="4">
    <location>
        <begin position="472"/>
        <end position="495"/>
    </location>
</feature>
<comment type="caution">
    <text evidence="6">The sequence shown here is derived from an EMBL/GenBank/DDBJ whole genome shotgun (WGS) entry which is preliminary data.</text>
</comment>
<feature type="transmembrane region" description="Helical" evidence="4">
    <location>
        <begin position="410"/>
        <end position="436"/>
    </location>
</feature>
<dbReference type="SUPFAM" id="SSF103473">
    <property type="entry name" value="MFS general substrate transporter"/>
    <property type="match status" value="1"/>
</dbReference>
<feature type="compositionally biased region" description="Basic and acidic residues" evidence="3">
    <location>
        <begin position="58"/>
        <end position="72"/>
    </location>
</feature>
<reference evidence="6 7" key="1">
    <citation type="submission" date="2023-03" db="EMBL/GenBank/DDBJ databases">
        <title>Genome sequence of Lichtheimia ornata CBS 291.66.</title>
        <authorList>
            <person name="Mohabir J.T."/>
            <person name="Shea T.P."/>
            <person name="Kurbessoian T."/>
            <person name="Berby B."/>
            <person name="Fontaine J."/>
            <person name="Livny J."/>
            <person name="Gnirke A."/>
            <person name="Stajich J.E."/>
            <person name="Cuomo C.A."/>
        </authorList>
    </citation>
    <scope>NUCLEOTIDE SEQUENCE [LARGE SCALE GENOMIC DNA]</scope>
    <source>
        <strain evidence="6">CBS 291.66</strain>
    </source>
</reference>
<dbReference type="RefSeq" id="XP_058340135.1">
    <property type="nucleotide sequence ID" value="XM_058489087.1"/>
</dbReference>